<organism evidence="1 2">
    <name type="scientific">Catharanthus roseus</name>
    <name type="common">Madagascar periwinkle</name>
    <name type="synonym">Vinca rosea</name>
    <dbReference type="NCBI Taxonomy" id="4058"/>
    <lineage>
        <taxon>Eukaryota</taxon>
        <taxon>Viridiplantae</taxon>
        <taxon>Streptophyta</taxon>
        <taxon>Embryophyta</taxon>
        <taxon>Tracheophyta</taxon>
        <taxon>Spermatophyta</taxon>
        <taxon>Magnoliopsida</taxon>
        <taxon>eudicotyledons</taxon>
        <taxon>Gunneridae</taxon>
        <taxon>Pentapetalae</taxon>
        <taxon>asterids</taxon>
        <taxon>lamiids</taxon>
        <taxon>Gentianales</taxon>
        <taxon>Apocynaceae</taxon>
        <taxon>Rauvolfioideae</taxon>
        <taxon>Vinceae</taxon>
        <taxon>Catharanthinae</taxon>
        <taxon>Catharanthus</taxon>
    </lineage>
</organism>
<name>A0ACB9ZRH3_CATRO</name>
<accession>A0ACB9ZRH3</accession>
<dbReference type="Proteomes" id="UP001060085">
    <property type="component" value="Linkage Group LG08"/>
</dbReference>
<dbReference type="EMBL" id="CM044708">
    <property type="protein sequence ID" value="KAI5649406.1"/>
    <property type="molecule type" value="Genomic_DNA"/>
</dbReference>
<comment type="caution">
    <text evidence="1">The sequence shown here is derived from an EMBL/GenBank/DDBJ whole genome shotgun (WGS) entry which is preliminary data.</text>
</comment>
<sequence length="163" mass="18597">MWKWNNEKKNEGYTYWVAHGERKFSGSSTPRSPPIEDSVVNEYGDMEEMLHNEFDALWCDNLFFCSGYGDNQDWNEDKCIKKNDGDFQLLNSSILQQDGQSDVKIQGSGRDNVKQEKNIQTQSACPTEREVELGHPLTRIDAFNKCYTNSSRNPSSSEVGIAV</sequence>
<gene>
    <name evidence="1" type="ORF">M9H77_35411</name>
</gene>
<reference evidence="2" key="1">
    <citation type="journal article" date="2023" name="Nat. Plants">
        <title>Single-cell RNA sequencing provides a high-resolution roadmap for understanding the multicellular compartmentation of specialized metabolism.</title>
        <authorList>
            <person name="Sun S."/>
            <person name="Shen X."/>
            <person name="Li Y."/>
            <person name="Li Y."/>
            <person name="Wang S."/>
            <person name="Li R."/>
            <person name="Zhang H."/>
            <person name="Shen G."/>
            <person name="Guo B."/>
            <person name="Wei J."/>
            <person name="Xu J."/>
            <person name="St-Pierre B."/>
            <person name="Chen S."/>
            <person name="Sun C."/>
        </authorList>
    </citation>
    <scope>NUCLEOTIDE SEQUENCE [LARGE SCALE GENOMIC DNA]</scope>
</reference>
<evidence type="ECO:0000313" key="2">
    <source>
        <dbReference type="Proteomes" id="UP001060085"/>
    </source>
</evidence>
<protein>
    <submittedName>
        <fullName evidence="1">Uncharacterized protein</fullName>
    </submittedName>
</protein>
<keyword evidence="2" id="KW-1185">Reference proteome</keyword>
<proteinExistence type="predicted"/>
<evidence type="ECO:0000313" key="1">
    <source>
        <dbReference type="EMBL" id="KAI5649406.1"/>
    </source>
</evidence>